<organism evidence="1 2">
    <name type="scientific">Mesorhizobium delmotii</name>
    <dbReference type="NCBI Taxonomy" id="1631247"/>
    <lineage>
        <taxon>Bacteria</taxon>
        <taxon>Pseudomonadati</taxon>
        <taxon>Pseudomonadota</taxon>
        <taxon>Alphaproteobacteria</taxon>
        <taxon>Hyphomicrobiales</taxon>
        <taxon>Phyllobacteriaceae</taxon>
        <taxon>Mesorhizobium</taxon>
    </lineage>
</organism>
<gene>
    <name evidence="1" type="ORF">BQ8482_110199</name>
</gene>
<proteinExistence type="predicted"/>
<evidence type="ECO:0000313" key="2">
    <source>
        <dbReference type="Proteomes" id="UP000245698"/>
    </source>
</evidence>
<protein>
    <submittedName>
        <fullName evidence="1">Uncharacterized protein</fullName>
    </submittedName>
</protein>
<evidence type="ECO:0000313" key="1">
    <source>
        <dbReference type="EMBL" id="SJM28269.1"/>
    </source>
</evidence>
<dbReference type="EMBL" id="FUIG01000013">
    <property type="protein sequence ID" value="SJM28269.1"/>
    <property type="molecule type" value="Genomic_DNA"/>
</dbReference>
<dbReference type="AlphaFoldDB" id="A0A2P9AAX2"/>
<reference evidence="2" key="1">
    <citation type="submission" date="2016-12" db="EMBL/GenBank/DDBJ databases">
        <authorList>
            <person name="Brunel B."/>
        </authorList>
    </citation>
    <scope>NUCLEOTIDE SEQUENCE [LARGE SCALE GENOMIC DNA]</scope>
</reference>
<accession>A0A2P9AAX2</accession>
<name>A0A2P9AAX2_9HYPH</name>
<sequence>MLPHSIARLVASLALDQNSRQATLPCVLGLIGKAQMKRDKVSAFRRDASMPADSALRRR</sequence>
<keyword evidence="2" id="KW-1185">Reference proteome</keyword>
<dbReference type="Proteomes" id="UP000245698">
    <property type="component" value="Unassembled WGS sequence"/>
</dbReference>